<evidence type="ECO:0000259" key="2">
    <source>
        <dbReference type="PROSITE" id="PS50883"/>
    </source>
</evidence>
<evidence type="ECO:0000313" key="5">
    <source>
        <dbReference type="Proteomes" id="UP000029640"/>
    </source>
</evidence>
<sequence length="508" mass="56877">MQKAVIAAVRIVAPYLVVGILWIYVSDNALLLVVSGDAGELGRLQTFKGWLFITITTAMLFALSYSHLRQIHRLQELDTQTGLLHRRLFLEYLDDRLERDSSERDMLVLILNIDGFTAISQQLSKAKAEQVLEQLGAHLRASFTADTLLSRLGTDEFVLALPLIAAIEREKPLERALRARRVLLKPLGDEGVRATACGGAALYPRDGRDAHGLVAAATSALRAARNRGPDHINFYDDRLTRADRHRQNRVRELRDAIARRELYMHYQPQVRLADNSLAGCEALVRWNDTADSPIPPAEFVPLAEQFELSRKLSELVIGRVIEDLEAAGLTDGCLPRISINLTPDEFARSDFVHWLKDQLAPMAQWQMKPQIEITEYAALRDLRASIGRIRELGASGIDFSLDDFGTGYSSLAALKDLPVQELKIDGSFITTVNTDGRSLAIVKSITRLADTFNLRVLAEGVETREQLERLRECRCEEAQGFYFGRPVASGELAAMLRRNNSNFTVRDC</sequence>
<dbReference type="NCBIfam" id="TIGR00254">
    <property type="entry name" value="GGDEF"/>
    <property type="match status" value="1"/>
</dbReference>
<reference evidence="4 5" key="1">
    <citation type="journal article" date="2014" name="Genome Announc.">
        <title>Genome Sequence of Gammaproteobacterial Pseudohaliea rubra Type Strain DSM 19751, Isolated from Coastal Seawater of the Mediterranean Sea.</title>
        <authorList>
            <person name="Spring S."/>
            <person name="Fiebig A."/>
            <person name="Riedel T."/>
            <person name="Goker M."/>
            <person name="Klenk H.P."/>
        </authorList>
    </citation>
    <scope>NUCLEOTIDE SEQUENCE [LARGE SCALE GENOMIC DNA]</scope>
    <source>
        <strain evidence="4 5">DSM 19751</strain>
    </source>
</reference>
<dbReference type="PROSITE" id="PS50883">
    <property type="entry name" value="EAL"/>
    <property type="match status" value="1"/>
</dbReference>
<dbReference type="Gene3D" id="3.30.70.270">
    <property type="match status" value="1"/>
</dbReference>
<dbReference type="SMART" id="SM00052">
    <property type="entry name" value="EAL"/>
    <property type="match status" value="1"/>
</dbReference>
<feature type="transmembrane region" description="Helical" evidence="1">
    <location>
        <begin position="49"/>
        <end position="68"/>
    </location>
</feature>
<keyword evidence="5" id="KW-1185">Reference proteome</keyword>
<dbReference type="SUPFAM" id="SSF141868">
    <property type="entry name" value="EAL domain-like"/>
    <property type="match status" value="1"/>
</dbReference>
<name>A0A095VUW7_9GAMM</name>
<gene>
    <name evidence="4" type="ORF">HRUBRA_00322</name>
</gene>
<evidence type="ECO:0000259" key="3">
    <source>
        <dbReference type="PROSITE" id="PS50887"/>
    </source>
</evidence>
<feature type="transmembrane region" description="Helical" evidence="1">
    <location>
        <begin position="7"/>
        <end position="25"/>
    </location>
</feature>
<dbReference type="CDD" id="cd01948">
    <property type="entry name" value="EAL"/>
    <property type="match status" value="1"/>
</dbReference>
<keyword evidence="1" id="KW-0472">Membrane</keyword>
<dbReference type="Pfam" id="PF00990">
    <property type="entry name" value="GGDEF"/>
    <property type="match status" value="1"/>
</dbReference>
<evidence type="ECO:0000256" key="1">
    <source>
        <dbReference type="SAM" id="Phobius"/>
    </source>
</evidence>
<dbReference type="InterPro" id="IPR035919">
    <property type="entry name" value="EAL_sf"/>
</dbReference>
<dbReference type="STRING" id="1265313.HRUBRA_00322"/>
<organism evidence="4 5">
    <name type="scientific">Pseudohaliea rubra DSM 19751</name>
    <dbReference type="NCBI Taxonomy" id="1265313"/>
    <lineage>
        <taxon>Bacteria</taxon>
        <taxon>Pseudomonadati</taxon>
        <taxon>Pseudomonadota</taxon>
        <taxon>Gammaproteobacteria</taxon>
        <taxon>Cellvibrionales</taxon>
        <taxon>Halieaceae</taxon>
        <taxon>Pseudohaliea</taxon>
    </lineage>
</organism>
<dbReference type="OrthoDB" id="9804951at2"/>
<dbReference type="HOGENOM" id="CLU_000445_70_50_6"/>
<dbReference type="InterPro" id="IPR029787">
    <property type="entry name" value="Nucleotide_cyclase"/>
</dbReference>
<dbReference type="PROSITE" id="PS50887">
    <property type="entry name" value="GGDEF"/>
    <property type="match status" value="1"/>
</dbReference>
<dbReference type="Gene3D" id="3.20.20.450">
    <property type="entry name" value="EAL domain"/>
    <property type="match status" value="1"/>
</dbReference>
<dbReference type="InterPro" id="IPR000160">
    <property type="entry name" value="GGDEF_dom"/>
</dbReference>
<proteinExistence type="predicted"/>
<keyword evidence="1" id="KW-0812">Transmembrane</keyword>
<comment type="caution">
    <text evidence="4">The sequence shown here is derived from an EMBL/GenBank/DDBJ whole genome shotgun (WGS) entry which is preliminary data.</text>
</comment>
<dbReference type="RefSeq" id="WP_144244359.1">
    <property type="nucleotide sequence ID" value="NZ_KN234748.1"/>
</dbReference>
<dbReference type="AlphaFoldDB" id="A0A095VUW7"/>
<dbReference type="SMART" id="SM00267">
    <property type="entry name" value="GGDEF"/>
    <property type="match status" value="1"/>
</dbReference>
<dbReference type="InterPro" id="IPR043128">
    <property type="entry name" value="Rev_trsase/Diguanyl_cyclase"/>
</dbReference>
<dbReference type="PANTHER" id="PTHR33121:SF79">
    <property type="entry name" value="CYCLIC DI-GMP PHOSPHODIESTERASE PDED-RELATED"/>
    <property type="match status" value="1"/>
</dbReference>
<dbReference type="GO" id="GO:0071111">
    <property type="term" value="F:cyclic-guanylate-specific phosphodiesterase activity"/>
    <property type="evidence" value="ECO:0007669"/>
    <property type="project" value="InterPro"/>
</dbReference>
<dbReference type="SUPFAM" id="SSF55073">
    <property type="entry name" value="Nucleotide cyclase"/>
    <property type="match status" value="1"/>
</dbReference>
<keyword evidence="1" id="KW-1133">Transmembrane helix</keyword>
<dbReference type="eggNOG" id="COG5001">
    <property type="taxonomic scope" value="Bacteria"/>
</dbReference>
<feature type="domain" description="GGDEF" evidence="3">
    <location>
        <begin position="104"/>
        <end position="237"/>
    </location>
</feature>
<feature type="domain" description="EAL" evidence="2">
    <location>
        <begin position="246"/>
        <end position="500"/>
    </location>
</feature>
<dbReference type="Proteomes" id="UP000029640">
    <property type="component" value="Unassembled WGS sequence"/>
</dbReference>
<dbReference type="EMBL" id="AUVB01000012">
    <property type="protein sequence ID" value="KGE05120.1"/>
    <property type="molecule type" value="Genomic_DNA"/>
</dbReference>
<dbReference type="PANTHER" id="PTHR33121">
    <property type="entry name" value="CYCLIC DI-GMP PHOSPHODIESTERASE PDEF"/>
    <property type="match status" value="1"/>
</dbReference>
<protein>
    <submittedName>
        <fullName evidence="4">Diguanylate cyclase/phosphodiesterase (GGDEF &amp; EAL domain protein) with PAS/PAC sensor(S)</fullName>
    </submittedName>
</protein>
<dbReference type="InterPro" id="IPR001633">
    <property type="entry name" value="EAL_dom"/>
</dbReference>
<evidence type="ECO:0000313" key="4">
    <source>
        <dbReference type="EMBL" id="KGE05120.1"/>
    </source>
</evidence>
<dbReference type="Pfam" id="PF00563">
    <property type="entry name" value="EAL"/>
    <property type="match status" value="1"/>
</dbReference>
<accession>A0A095VUW7</accession>
<dbReference type="InterPro" id="IPR050706">
    <property type="entry name" value="Cyclic-di-GMP_PDE-like"/>
</dbReference>